<evidence type="ECO:0000256" key="1">
    <source>
        <dbReference type="SAM" id="MobiDB-lite"/>
    </source>
</evidence>
<sequence>MALLAAGPTVSSCTSGTYTSTTSTSTTSGGQARGSNKRNNRRNGGGGRNSGHQGNQNGGGYNQQTAANQAAPRPTRPWVCFNPWATQPQHWRSSTAGILGPFPQANIAFTGPFVSPPTANLPPPVVAQPNWDQAGLVAALNQLTVQSLNPWGLSLAMAALPTMGVERPRPHGCSLGRG</sequence>
<name>A0A6G1CV58_9ORYZ</name>
<reference evidence="2 3" key="1">
    <citation type="submission" date="2019-11" db="EMBL/GenBank/DDBJ databases">
        <title>Whole genome sequence of Oryza granulata.</title>
        <authorList>
            <person name="Li W."/>
        </authorList>
    </citation>
    <scope>NUCLEOTIDE SEQUENCE [LARGE SCALE GENOMIC DNA]</scope>
    <source>
        <strain evidence="3">cv. Menghai</strain>
        <tissue evidence="2">Leaf</tissue>
    </source>
</reference>
<feature type="compositionally biased region" description="Low complexity" evidence="1">
    <location>
        <begin position="62"/>
        <end position="71"/>
    </location>
</feature>
<dbReference type="Proteomes" id="UP000479710">
    <property type="component" value="Unassembled WGS sequence"/>
</dbReference>
<feature type="region of interest" description="Disordered" evidence="1">
    <location>
        <begin position="1"/>
        <end position="78"/>
    </location>
</feature>
<gene>
    <name evidence="2" type="ORF">E2562_033565</name>
</gene>
<protein>
    <submittedName>
        <fullName evidence="2">Uncharacterized protein</fullName>
    </submittedName>
</protein>
<comment type="caution">
    <text evidence="2">The sequence shown here is derived from an EMBL/GenBank/DDBJ whole genome shotgun (WGS) entry which is preliminary data.</text>
</comment>
<evidence type="ECO:0000313" key="2">
    <source>
        <dbReference type="EMBL" id="KAF0904358.1"/>
    </source>
</evidence>
<accession>A0A6G1CV58</accession>
<organism evidence="2 3">
    <name type="scientific">Oryza meyeriana var. granulata</name>
    <dbReference type="NCBI Taxonomy" id="110450"/>
    <lineage>
        <taxon>Eukaryota</taxon>
        <taxon>Viridiplantae</taxon>
        <taxon>Streptophyta</taxon>
        <taxon>Embryophyta</taxon>
        <taxon>Tracheophyta</taxon>
        <taxon>Spermatophyta</taxon>
        <taxon>Magnoliopsida</taxon>
        <taxon>Liliopsida</taxon>
        <taxon>Poales</taxon>
        <taxon>Poaceae</taxon>
        <taxon>BOP clade</taxon>
        <taxon>Oryzoideae</taxon>
        <taxon>Oryzeae</taxon>
        <taxon>Oryzinae</taxon>
        <taxon>Oryza</taxon>
        <taxon>Oryza meyeriana</taxon>
    </lineage>
</organism>
<evidence type="ECO:0000313" key="3">
    <source>
        <dbReference type="Proteomes" id="UP000479710"/>
    </source>
</evidence>
<dbReference type="EMBL" id="SPHZ02000008">
    <property type="protein sequence ID" value="KAF0904358.1"/>
    <property type="molecule type" value="Genomic_DNA"/>
</dbReference>
<proteinExistence type="predicted"/>
<dbReference type="AlphaFoldDB" id="A0A6G1CV58"/>
<feature type="compositionally biased region" description="Low complexity" evidence="1">
    <location>
        <begin position="9"/>
        <end position="34"/>
    </location>
</feature>
<keyword evidence="3" id="KW-1185">Reference proteome</keyword>